<comment type="function">
    <text evidence="11">Catalyzes the attachment of glutamate to tRNA(Glu) in a two-step reaction: glutamate is first activated by ATP to form Glu-AMP and then transferred to the acceptor end of tRNA(Glu).</text>
</comment>
<evidence type="ECO:0000259" key="13">
    <source>
        <dbReference type="Pfam" id="PF19269"/>
    </source>
</evidence>
<accession>A0A1M6QYQ8</accession>
<dbReference type="InterPro" id="IPR014729">
    <property type="entry name" value="Rossmann-like_a/b/a_fold"/>
</dbReference>
<evidence type="ECO:0000256" key="8">
    <source>
        <dbReference type="ARBA" id="ARBA00022917"/>
    </source>
</evidence>
<evidence type="ECO:0000313" key="15">
    <source>
        <dbReference type="Proteomes" id="UP000243547"/>
    </source>
</evidence>
<dbReference type="GO" id="GO:0005524">
    <property type="term" value="F:ATP binding"/>
    <property type="evidence" value="ECO:0007669"/>
    <property type="project" value="UniProtKB-UniRule"/>
</dbReference>
<keyword evidence="7 11" id="KW-0067">ATP-binding</keyword>
<keyword evidence="8 11" id="KW-0648">Protein biosynthesis</keyword>
<feature type="domain" description="Glutamyl/glutaminyl-tRNA synthetase class Ib catalytic" evidence="12">
    <location>
        <begin position="5"/>
        <end position="320"/>
    </location>
</feature>
<dbReference type="PRINTS" id="PR00987">
    <property type="entry name" value="TRNASYNTHGLU"/>
</dbReference>
<evidence type="ECO:0000256" key="10">
    <source>
        <dbReference type="ARBA" id="ARBA00048351"/>
    </source>
</evidence>
<dbReference type="OrthoDB" id="9807503at2"/>
<gene>
    <name evidence="11" type="primary">gltX</name>
    <name evidence="14" type="ORF">SAMN02745227_01902</name>
</gene>
<evidence type="ECO:0000256" key="6">
    <source>
        <dbReference type="ARBA" id="ARBA00022741"/>
    </source>
</evidence>
<dbReference type="SUPFAM" id="SSF48163">
    <property type="entry name" value="An anticodon-binding domain of class I aminoacyl-tRNA synthetases"/>
    <property type="match status" value="1"/>
</dbReference>
<dbReference type="Gene3D" id="3.40.50.620">
    <property type="entry name" value="HUPs"/>
    <property type="match status" value="1"/>
</dbReference>
<feature type="domain" description="Aminoacyl-tRNA synthetase class I anticodon-binding" evidence="13">
    <location>
        <begin position="333"/>
        <end position="477"/>
    </location>
</feature>
<evidence type="ECO:0000256" key="9">
    <source>
        <dbReference type="ARBA" id="ARBA00023146"/>
    </source>
</evidence>
<dbReference type="NCBIfam" id="TIGR00464">
    <property type="entry name" value="gltX_bact"/>
    <property type="match status" value="1"/>
</dbReference>
<dbReference type="FunFam" id="3.40.50.620:FF:000007">
    <property type="entry name" value="Glutamate--tRNA ligase"/>
    <property type="match status" value="1"/>
</dbReference>
<dbReference type="PANTHER" id="PTHR43311">
    <property type="entry name" value="GLUTAMATE--TRNA LIGASE"/>
    <property type="match status" value="1"/>
</dbReference>
<dbReference type="InterPro" id="IPR020751">
    <property type="entry name" value="aa-tRNA-synth_I_codon-bd_sub2"/>
</dbReference>
<keyword evidence="6 11" id="KW-0547">Nucleotide-binding</keyword>
<dbReference type="InterPro" id="IPR001412">
    <property type="entry name" value="aa-tRNA-synth_I_CS"/>
</dbReference>
<dbReference type="InterPro" id="IPR049940">
    <property type="entry name" value="GluQ/Sye"/>
</dbReference>
<dbReference type="SUPFAM" id="SSF52374">
    <property type="entry name" value="Nucleotidylyl transferase"/>
    <property type="match status" value="1"/>
</dbReference>
<evidence type="ECO:0000256" key="11">
    <source>
        <dbReference type="HAMAP-Rule" id="MF_00022"/>
    </source>
</evidence>
<feature type="short sequence motif" description="'KMSKS' region" evidence="11">
    <location>
        <begin position="251"/>
        <end position="255"/>
    </location>
</feature>
<comment type="caution">
    <text evidence="11">Lacks conserved residue(s) required for the propagation of feature annotation.</text>
</comment>
<organism evidence="14 15">
    <name type="scientific">Anaerobranca californiensis DSM 14826</name>
    <dbReference type="NCBI Taxonomy" id="1120989"/>
    <lineage>
        <taxon>Bacteria</taxon>
        <taxon>Bacillati</taxon>
        <taxon>Bacillota</taxon>
        <taxon>Clostridia</taxon>
        <taxon>Eubacteriales</taxon>
        <taxon>Proteinivoracaceae</taxon>
        <taxon>Anaerobranca</taxon>
    </lineage>
</organism>
<comment type="subcellular location">
    <subcellularLocation>
        <location evidence="1 11">Cytoplasm</location>
    </subcellularLocation>
</comment>
<dbReference type="Pfam" id="PF19269">
    <property type="entry name" value="Anticodon_2"/>
    <property type="match status" value="1"/>
</dbReference>
<dbReference type="Gene3D" id="1.10.10.350">
    <property type="match status" value="1"/>
</dbReference>
<evidence type="ECO:0000256" key="3">
    <source>
        <dbReference type="ARBA" id="ARBA00011245"/>
    </source>
</evidence>
<dbReference type="InterPro" id="IPR033910">
    <property type="entry name" value="GluRS_core"/>
</dbReference>
<dbReference type="GO" id="GO:0004818">
    <property type="term" value="F:glutamate-tRNA ligase activity"/>
    <property type="evidence" value="ECO:0007669"/>
    <property type="project" value="UniProtKB-UniRule"/>
</dbReference>
<keyword evidence="9 11" id="KW-0030">Aminoacyl-tRNA synthetase</keyword>
<comment type="subunit">
    <text evidence="3 11">Monomer.</text>
</comment>
<dbReference type="InterPro" id="IPR008925">
    <property type="entry name" value="aa_tRNA-synth_I_cd-bd_sf"/>
</dbReference>
<dbReference type="PROSITE" id="PS00178">
    <property type="entry name" value="AA_TRNA_LIGASE_I"/>
    <property type="match status" value="1"/>
</dbReference>
<sequence length="482" mass="55653">MSVYKVRYAPSPTGPLHIGGARTVLFDYLLAKQNNGIFLIRSEDTDLARSSAHWEDAILDSIEWLGLSWQEGLRVGGENGPYRQTERLDIYQRYLDRLFAEGHCYKCFCTEEEIEKERQIAYAKGETPKYSGKCRNLTPEEISELERQGRKFVIRFKVPQGKIITVDDKVRGLVHFESDGIGDFVIVKSDGIPTYNFAVVIDDITMGVTHVIRGDEHLSNTPRQILIYEALNAPLPVFGHVSIILNEQKKKMSKRDGDTSIDQYREKGYLPEAMINFLALLGWAPEGEQEFFTIDELVKEFSLERVSKNPAVFNLEKLRWMNSVYIKKMDIKELTNRVKPFLKEQIPNIDEYDPSWLEFVVETYREKMIVLSDIVPLTADIFHDDIDFEDEKCREILREDTVDSVINLFKEKIIQTEELTYEKVEEILKSLTKELGLGGKKVFMPLRVALTGKTHGSELYSLIPILGKERVIKRVDYMMAKR</sequence>
<dbReference type="CDD" id="cd00808">
    <property type="entry name" value="GluRS_core"/>
    <property type="match status" value="1"/>
</dbReference>
<evidence type="ECO:0000256" key="2">
    <source>
        <dbReference type="ARBA" id="ARBA00007894"/>
    </source>
</evidence>
<protein>
    <recommendedName>
        <fullName evidence="11">Glutamate--tRNA ligase</fullName>
        <ecNumber evidence="11">6.1.1.17</ecNumber>
    </recommendedName>
    <alternativeName>
        <fullName evidence="11">Glutamyl-tRNA synthetase</fullName>
        <shortName evidence="11">GluRS</shortName>
    </alternativeName>
</protein>
<evidence type="ECO:0000259" key="12">
    <source>
        <dbReference type="Pfam" id="PF00749"/>
    </source>
</evidence>
<dbReference type="InterPro" id="IPR020058">
    <property type="entry name" value="Glu/Gln-tRNA-synth_Ib_cat-dom"/>
</dbReference>
<keyword evidence="15" id="KW-1185">Reference proteome</keyword>
<dbReference type="InterPro" id="IPR045462">
    <property type="entry name" value="aa-tRNA-synth_I_cd-bd"/>
</dbReference>
<evidence type="ECO:0000256" key="5">
    <source>
        <dbReference type="ARBA" id="ARBA00022598"/>
    </source>
</evidence>
<dbReference type="PANTHER" id="PTHR43311:SF2">
    <property type="entry name" value="GLUTAMATE--TRNA LIGASE, MITOCHONDRIAL-RELATED"/>
    <property type="match status" value="1"/>
</dbReference>
<dbReference type="Proteomes" id="UP000243547">
    <property type="component" value="Unassembled WGS sequence"/>
</dbReference>
<dbReference type="EC" id="6.1.1.17" evidence="11"/>
<feature type="short sequence motif" description="'HIGH' region" evidence="11">
    <location>
        <begin position="10"/>
        <end position="20"/>
    </location>
</feature>
<evidence type="ECO:0000256" key="4">
    <source>
        <dbReference type="ARBA" id="ARBA00022490"/>
    </source>
</evidence>
<dbReference type="STRING" id="1120989.SAMN02745227_01902"/>
<evidence type="ECO:0000256" key="1">
    <source>
        <dbReference type="ARBA" id="ARBA00004496"/>
    </source>
</evidence>
<dbReference type="GO" id="GO:0000049">
    <property type="term" value="F:tRNA binding"/>
    <property type="evidence" value="ECO:0007669"/>
    <property type="project" value="InterPro"/>
</dbReference>
<keyword evidence="5 11" id="KW-0436">Ligase</keyword>
<dbReference type="GO" id="GO:0008270">
    <property type="term" value="F:zinc ion binding"/>
    <property type="evidence" value="ECO:0007669"/>
    <property type="project" value="InterPro"/>
</dbReference>
<keyword evidence="4 11" id="KW-0963">Cytoplasm</keyword>
<name>A0A1M6QYQ8_9FIRM</name>
<dbReference type="HAMAP" id="MF_00022">
    <property type="entry name" value="Glu_tRNA_synth_type1"/>
    <property type="match status" value="1"/>
</dbReference>
<reference evidence="15" key="1">
    <citation type="submission" date="2016-11" db="EMBL/GenBank/DDBJ databases">
        <authorList>
            <person name="Varghese N."/>
            <person name="Submissions S."/>
        </authorList>
    </citation>
    <scope>NUCLEOTIDE SEQUENCE [LARGE SCALE GENOMIC DNA]</scope>
    <source>
        <strain evidence="15">DSM 14826</strain>
    </source>
</reference>
<dbReference type="InterPro" id="IPR004527">
    <property type="entry name" value="Glu-tRNA-ligase_bac/mito"/>
</dbReference>
<comment type="catalytic activity">
    <reaction evidence="10 11">
        <text>tRNA(Glu) + L-glutamate + ATP = L-glutamyl-tRNA(Glu) + AMP + diphosphate</text>
        <dbReference type="Rhea" id="RHEA:23540"/>
        <dbReference type="Rhea" id="RHEA-COMP:9663"/>
        <dbReference type="Rhea" id="RHEA-COMP:9680"/>
        <dbReference type="ChEBI" id="CHEBI:29985"/>
        <dbReference type="ChEBI" id="CHEBI:30616"/>
        <dbReference type="ChEBI" id="CHEBI:33019"/>
        <dbReference type="ChEBI" id="CHEBI:78442"/>
        <dbReference type="ChEBI" id="CHEBI:78520"/>
        <dbReference type="ChEBI" id="CHEBI:456215"/>
        <dbReference type="EC" id="6.1.1.17"/>
    </reaction>
</comment>
<comment type="similarity">
    <text evidence="2 11">Belongs to the class-I aminoacyl-tRNA synthetase family. Glutamate--tRNA ligase type 1 subfamily.</text>
</comment>
<evidence type="ECO:0000313" key="14">
    <source>
        <dbReference type="EMBL" id="SHK25365.1"/>
    </source>
</evidence>
<dbReference type="RefSeq" id="WP_072908277.1">
    <property type="nucleotide sequence ID" value="NZ_FRAI01000025.1"/>
</dbReference>
<proteinExistence type="inferred from homology"/>
<dbReference type="GO" id="GO:0005829">
    <property type="term" value="C:cytosol"/>
    <property type="evidence" value="ECO:0007669"/>
    <property type="project" value="TreeGrafter"/>
</dbReference>
<dbReference type="EMBL" id="FRAI01000025">
    <property type="protein sequence ID" value="SHK25365.1"/>
    <property type="molecule type" value="Genomic_DNA"/>
</dbReference>
<dbReference type="InterPro" id="IPR000924">
    <property type="entry name" value="Glu/Gln-tRNA-synth"/>
</dbReference>
<dbReference type="Pfam" id="PF00749">
    <property type="entry name" value="tRNA-synt_1c"/>
    <property type="match status" value="1"/>
</dbReference>
<dbReference type="AlphaFoldDB" id="A0A1M6QYQ8"/>
<feature type="binding site" evidence="11">
    <location>
        <position position="254"/>
    </location>
    <ligand>
        <name>ATP</name>
        <dbReference type="ChEBI" id="CHEBI:30616"/>
    </ligand>
</feature>
<evidence type="ECO:0000256" key="7">
    <source>
        <dbReference type="ARBA" id="ARBA00022840"/>
    </source>
</evidence>
<dbReference type="GO" id="GO:0006424">
    <property type="term" value="P:glutamyl-tRNA aminoacylation"/>
    <property type="evidence" value="ECO:0007669"/>
    <property type="project" value="UniProtKB-UniRule"/>
</dbReference>